<keyword evidence="2" id="KW-1185">Reference proteome</keyword>
<dbReference type="PANTHER" id="PTHR30143">
    <property type="entry name" value="ACID HYDRATASE"/>
    <property type="match status" value="1"/>
</dbReference>
<gene>
    <name evidence="1" type="ORF">B0X71_13685</name>
</gene>
<evidence type="ECO:0000313" key="2">
    <source>
        <dbReference type="Proteomes" id="UP000188184"/>
    </source>
</evidence>
<accession>A0A1Q2L1X8</accession>
<dbReference type="AlphaFoldDB" id="A0A1Q2L1X8"/>
<dbReference type="InterPro" id="IPR036663">
    <property type="entry name" value="Fumarylacetoacetase_C_sf"/>
</dbReference>
<reference evidence="1 2" key="1">
    <citation type="submission" date="2017-02" db="EMBL/GenBank/DDBJ databases">
        <title>The complete genomic sequence of a novel cold adapted crude oil-degrading bacterium Planococcus qaidamina Y42.</title>
        <authorList>
            <person name="Yang R."/>
        </authorList>
    </citation>
    <scope>NUCLEOTIDE SEQUENCE [LARGE SCALE GENOMIC DNA]</scope>
    <source>
        <strain evidence="1 2">Y42</strain>
    </source>
</reference>
<name>A0A1Q2L1X8_9BACL</name>
<dbReference type="Gene3D" id="3.90.850.10">
    <property type="entry name" value="Fumarylacetoacetase-like, C-terminal domain"/>
    <property type="match status" value="1"/>
</dbReference>
<proteinExistence type="predicted"/>
<evidence type="ECO:0008006" key="3">
    <source>
        <dbReference type="Google" id="ProtNLM"/>
    </source>
</evidence>
<evidence type="ECO:0000313" key="1">
    <source>
        <dbReference type="EMBL" id="AQQ54047.1"/>
    </source>
</evidence>
<dbReference type="RefSeq" id="WP_077589940.1">
    <property type="nucleotide sequence ID" value="NZ_CP019640.1"/>
</dbReference>
<dbReference type="Proteomes" id="UP000188184">
    <property type="component" value="Chromosome"/>
</dbReference>
<dbReference type="InterPro" id="IPR050772">
    <property type="entry name" value="Hydratase-Decarb/MhpD_sf"/>
</dbReference>
<dbReference type="EMBL" id="CP019640">
    <property type="protein sequence ID" value="AQQ54047.1"/>
    <property type="molecule type" value="Genomic_DNA"/>
</dbReference>
<dbReference type="SUPFAM" id="SSF56529">
    <property type="entry name" value="FAH"/>
    <property type="match status" value="1"/>
</dbReference>
<dbReference type="KEGG" id="pmar:B0X71_13685"/>
<protein>
    <recommendedName>
        <fullName evidence="3">Hydratase</fullName>
    </recommendedName>
</protein>
<dbReference type="GO" id="GO:0005737">
    <property type="term" value="C:cytoplasm"/>
    <property type="evidence" value="ECO:0007669"/>
    <property type="project" value="TreeGrafter"/>
</dbReference>
<organism evidence="1 2">
    <name type="scientific">Planococcus lenghuensis</name>
    <dbReference type="NCBI Taxonomy" id="2213202"/>
    <lineage>
        <taxon>Bacteria</taxon>
        <taxon>Bacillati</taxon>
        <taxon>Bacillota</taxon>
        <taxon>Bacilli</taxon>
        <taxon>Bacillales</taxon>
        <taxon>Caryophanaceae</taxon>
        <taxon>Planococcus</taxon>
    </lineage>
</organism>
<sequence>MTQKTPSVQELGELLFEAYSSKVPLDKSVIPASLQKDHAYKVQHEVTSHKFTRLNEELIGYKISLTSDETQALFASDTPLYGALTSSAISDGTIELDSMFSPLIEMELIFIVQEDLTIHDNEQDILRKTLIAPGIEVPDSRFTDWFPNVSLGQVIADSAVAGKIMTGTPRGDLSYEALDGVRGVLTLNGKEIAAGDSSEVLGHPVNAIKWLVNELSMHGMVLRKGMSVSSGTFILPKPLERGTYEVDYEGIGTVTLEVK</sequence>
<dbReference type="GO" id="GO:0008684">
    <property type="term" value="F:2-oxopent-4-enoate hydratase activity"/>
    <property type="evidence" value="ECO:0007669"/>
    <property type="project" value="TreeGrafter"/>
</dbReference>
<dbReference type="OrthoDB" id="9792137at2"/>
<dbReference type="PANTHER" id="PTHR30143:SF0">
    <property type="entry name" value="2-KETO-4-PENTENOATE HYDRATASE"/>
    <property type="match status" value="1"/>
</dbReference>